<dbReference type="RefSeq" id="WP_191619097.1">
    <property type="nucleotide sequence ID" value="NZ_JACYFG010000051.1"/>
</dbReference>
<evidence type="ECO:0000256" key="4">
    <source>
        <dbReference type="ARBA" id="ARBA00022989"/>
    </source>
</evidence>
<dbReference type="Proteomes" id="UP000622317">
    <property type="component" value="Unassembled WGS sequence"/>
</dbReference>
<feature type="transmembrane region" description="Helical" evidence="7">
    <location>
        <begin position="185"/>
        <end position="209"/>
    </location>
</feature>
<keyword evidence="4 7" id="KW-1133">Transmembrane helix</keyword>
<keyword evidence="9" id="KW-1185">Reference proteome</keyword>
<comment type="subcellular location">
    <subcellularLocation>
        <location evidence="1">Membrane</location>
        <topology evidence="1">Multi-pass membrane protein</topology>
    </subcellularLocation>
</comment>
<dbReference type="EMBL" id="JACYFG010000051">
    <property type="protein sequence ID" value="MBD5782025.1"/>
    <property type="molecule type" value="Genomic_DNA"/>
</dbReference>
<dbReference type="Pfam" id="PF00474">
    <property type="entry name" value="SSF"/>
    <property type="match status" value="1"/>
</dbReference>
<name>A0A927IJX9_9BACT</name>
<dbReference type="PROSITE" id="PS50283">
    <property type="entry name" value="NA_SOLUT_SYMP_3"/>
    <property type="match status" value="1"/>
</dbReference>
<feature type="transmembrane region" description="Helical" evidence="7">
    <location>
        <begin position="366"/>
        <end position="388"/>
    </location>
</feature>
<dbReference type="GO" id="GO:0005412">
    <property type="term" value="F:D-glucose:sodium symporter activity"/>
    <property type="evidence" value="ECO:0007669"/>
    <property type="project" value="TreeGrafter"/>
</dbReference>
<evidence type="ECO:0000313" key="8">
    <source>
        <dbReference type="EMBL" id="MBD5782025.1"/>
    </source>
</evidence>
<keyword evidence="5 7" id="KW-0472">Membrane</keyword>
<comment type="caution">
    <text evidence="8">The sequence shown here is derived from an EMBL/GenBank/DDBJ whole genome shotgun (WGS) entry which is preliminary data.</text>
</comment>
<protein>
    <submittedName>
        <fullName evidence="8">Na+:solute symporter</fullName>
    </submittedName>
</protein>
<evidence type="ECO:0000313" key="9">
    <source>
        <dbReference type="Proteomes" id="UP000622317"/>
    </source>
</evidence>
<dbReference type="PANTHER" id="PTHR11819:SF195">
    <property type="entry name" value="SODIUM_GLUCOSE COTRANSPORTER 4"/>
    <property type="match status" value="1"/>
</dbReference>
<feature type="transmembrane region" description="Helical" evidence="7">
    <location>
        <begin position="267"/>
        <end position="289"/>
    </location>
</feature>
<feature type="transmembrane region" description="Helical" evidence="7">
    <location>
        <begin position="533"/>
        <end position="551"/>
    </location>
</feature>
<dbReference type="AlphaFoldDB" id="A0A927IJX9"/>
<dbReference type="CDD" id="cd11477">
    <property type="entry name" value="SLC5sbd_u1"/>
    <property type="match status" value="1"/>
</dbReference>
<organism evidence="8 9">
    <name type="scientific">Pelagicoccus enzymogenes</name>
    <dbReference type="NCBI Taxonomy" id="2773457"/>
    <lineage>
        <taxon>Bacteria</taxon>
        <taxon>Pseudomonadati</taxon>
        <taxon>Verrucomicrobiota</taxon>
        <taxon>Opitutia</taxon>
        <taxon>Puniceicoccales</taxon>
        <taxon>Pelagicoccaceae</taxon>
        <taxon>Pelagicoccus</taxon>
    </lineage>
</organism>
<proteinExistence type="inferred from homology"/>
<keyword evidence="3 7" id="KW-0812">Transmembrane</keyword>
<evidence type="ECO:0000256" key="1">
    <source>
        <dbReference type="ARBA" id="ARBA00004141"/>
    </source>
</evidence>
<feature type="transmembrane region" description="Helical" evidence="7">
    <location>
        <begin position="472"/>
        <end position="494"/>
    </location>
</feature>
<dbReference type="InterPro" id="IPR001734">
    <property type="entry name" value="Na/solute_symporter"/>
</dbReference>
<feature type="transmembrane region" description="Helical" evidence="7">
    <location>
        <begin position="427"/>
        <end position="447"/>
    </location>
</feature>
<feature type="transmembrane region" description="Helical" evidence="7">
    <location>
        <begin position="75"/>
        <end position="96"/>
    </location>
</feature>
<accession>A0A927IJX9</accession>
<dbReference type="PANTHER" id="PTHR11819">
    <property type="entry name" value="SOLUTE CARRIER FAMILY 5"/>
    <property type="match status" value="1"/>
</dbReference>
<evidence type="ECO:0000256" key="3">
    <source>
        <dbReference type="ARBA" id="ARBA00022692"/>
    </source>
</evidence>
<feature type="transmembrane region" description="Helical" evidence="7">
    <location>
        <begin position="44"/>
        <end position="63"/>
    </location>
</feature>
<dbReference type="Gene3D" id="1.20.1730.10">
    <property type="entry name" value="Sodium/glucose cotransporter"/>
    <property type="match status" value="1"/>
</dbReference>
<feature type="transmembrane region" description="Helical" evidence="7">
    <location>
        <begin position="400"/>
        <end position="420"/>
    </location>
</feature>
<feature type="transmembrane region" description="Helical" evidence="7">
    <location>
        <begin position="132"/>
        <end position="152"/>
    </location>
</feature>
<evidence type="ECO:0000256" key="7">
    <source>
        <dbReference type="SAM" id="Phobius"/>
    </source>
</evidence>
<feature type="transmembrane region" description="Helical" evidence="7">
    <location>
        <begin position="12"/>
        <end position="32"/>
    </location>
</feature>
<evidence type="ECO:0000256" key="2">
    <source>
        <dbReference type="ARBA" id="ARBA00006434"/>
    </source>
</evidence>
<evidence type="ECO:0000256" key="5">
    <source>
        <dbReference type="ARBA" id="ARBA00023136"/>
    </source>
</evidence>
<evidence type="ECO:0000256" key="6">
    <source>
        <dbReference type="RuleBase" id="RU362091"/>
    </source>
</evidence>
<gene>
    <name evidence="8" type="ORF">IEN85_21175</name>
</gene>
<feature type="transmembrane region" description="Helical" evidence="7">
    <location>
        <begin position="229"/>
        <end position="247"/>
    </location>
</feature>
<feature type="transmembrane region" description="Helical" evidence="7">
    <location>
        <begin position="557"/>
        <end position="576"/>
    </location>
</feature>
<feature type="transmembrane region" description="Helical" evidence="7">
    <location>
        <begin position="158"/>
        <end position="178"/>
    </location>
</feature>
<comment type="similarity">
    <text evidence="2 6">Belongs to the sodium:solute symporter (SSF) (TC 2.A.21) family.</text>
</comment>
<dbReference type="InterPro" id="IPR038377">
    <property type="entry name" value="Na/Glc_symporter_sf"/>
</dbReference>
<reference evidence="8" key="1">
    <citation type="submission" date="2020-09" db="EMBL/GenBank/DDBJ databases">
        <title>Pelagicoccus enzymogenes sp. nov. with an EPS production, isolated from marine sediment.</title>
        <authorList>
            <person name="Feng X."/>
        </authorList>
    </citation>
    <scope>NUCLEOTIDE SEQUENCE</scope>
    <source>
        <strain evidence="8">NFK12</strain>
    </source>
</reference>
<dbReference type="GO" id="GO:0005886">
    <property type="term" value="C:plasma membrane"/>
    <property type="evidence" value="ECO:0007669"/>
    <property type="project" value="TreeGrafter"/>
</dbReference>
<feature type="transmembrane region" description="Helical" evidence="7">
    <location>
        <begin position="309"/>
        <end position="333"/>
    </location>
</feature>
<sequence>MDISLTNFDYGVVAFYFLFMLAIGLLFRKFIGDTSDYFRGGGQMAWWMAGSSAFMVQFSAWTFTGAASKAYQDGVLILVIFFGNAIGFLGNFWWFAAKCRQSRVVTPVEAMRIRFGKTAEQMFTWLQLPIGTLYAGIWLNGLGVFFAAVFGFDIETTVLVTGLVVLFLSVTGGSWAVVASDFMQVLVLMPISVVCAFFALKEVGGVSAFVEEFPAERLFGGGTNYSSLIWIWVVVIIIKQFASTNNLMDASRYLCARDTKEARKGALLASALFVIGPVVWFIPPMASAILYPDLGEMFPQLKKPEEASYVAICIMTLPAGMLGLLMSGIFAATMSSMDSGLNRNAGIFVRNFYLPVLRPQADEKELLLVGKITTLVLGGAIIFAGIQFSQLKDIGLFDLMLQFGALVAIPMQVPLIWGLVVKRVPDWASWVSILLGLIVSFSVKTWVTPEFVHEFLGLDADFSDREAGDLKLILGVVINISFGSLVYLGSSLLYKEPKESRKVEVDTFFANLQTPVEANETGSGERDASQGKALGILSMIYGGFVAVLALIPNPASGRFAFLFCGGVLLGIGYALAKTGKRSPKTK</sequence>